<dbReference type="EMBL" id="CP059319">
    <property type="protein sequence ID" value="QTH21138.1"/>
    <property type="molecule type" value="Genomic_DNA"/>
</dbReference>
<evidence type="ECO:0000313" key="4">
    <source>
        <dbReference type="Proteomes" id="UP000664914"/>
    </source>
</evidence>
<name>A0A975D1G2_9SPHN</name>
<protein>
    <submittedName>
        <fullName evidence="3">SDR family oxidoreductase</fullName>
    </submittedName>
</protein>
<proteinExistence type="inferred from homology"/>
<dbReference type="PRINTS" id="PR00081">
    <property type="entry name" value="GDHRDH"/>
</dbReference>
<dbReference type="Gene3D" id="3.40.50.720">
    <property type="entry name" value="NAD(P)-binding Rossmann-like Domain"/>
    <property type="match status" value="1"/>
</dbReference>
<evidence type="ECO:0000256" key="1">
    <source>
        <dbReference type="ARBA" id="ARBA00006484"/>
    </source>
</evidence>
<evidence type="ECO:0000256" key="2">
    <source>
        <dbReference type="ARBA" id="ARBA00023002"/>
    </source>
</evidence>
<sequence>MAFRPFDLTGKVSLVTGGNGGIGFGMAAALAQAGSDIVIWGRKADKNAAAVGALRAMGARVLDIALDIADREAVDAAMARSVGEMGRVDCFIANAAVGKRGTPFHEIDAAMLRDVVAINLEGTIWCLRAAAAAMAERAQAGDPGGSIVGISTIATFQGVSRNQAYAATKGAMVPLIRSIAVEYGRHGIRANTITPGWIATDRTAWAREEGAASEAVVKRTPARRWGEPADFGGIAVYLASDASRFHTGDDFVIDGGYSIF</sequence>
<reference evidence="3" key="2">
    <citation type="submission" date="2021-04" db="EMBL/GenBank/DDBJ databases">
        <title>Isolation and genomic analysis of the ibuprofen-degrading bacterium Sphingomonas strain MPO218.</title>
        <authorList>
            <person name="Aulestia M."/>
            <person name="Flores A."/>
            <person name="Mangas E.L."/>
            <person name="Perez-Pulido A.J."/>
            <person name="Santero E."/>
            <person name="Camacho E.M."/>
        </authorList>
    </citation>
    <scope>NUCLEOTIDE SEQUENCE</scope>
    <source>
        <strain evidence="3">MPO218</strain>
    </source>
</reference>
<organism evidence="3 4">
    <name type="scientific">Rhizorhabdus wittichii</name>
    <dbReference type="NCBI Taxonomy" id="160791"/>
    <lineage>
        <taxon>Bacteria</taxon>
        <taxon>Pseudomonadati</taxon>
        <taxon>Pseudomonadota</taxon>
        <taxon>Alphaproteobacteria</taxon>
        <taxon>Sphingomonadales</taxon>
        <taxon>Sphingomonadaceae</taxon>
        <taxon>Rhizorhabdus</taxon>
    </lineage>
</organism>
<dbReference type="RefSeq" id="WP_208632502.1">
    <property type="nucleotide sequence ID" value="NZ_CP059319.1"/>
</dbReference>
<gene>
    <name evidence="3" type="ORF">HRJ34_22930</name>
</gene>
<dbReference type="GO" id="GO:0016616">
    <property type="term" value="F:oxidoreductase activity, acting on the CH-OH group of donors, NAD or NADP as acceptor"/>
    <property type="evidence" value="ECO:0007669"/>
    <property type="project" value="TreeGrafter"/>
</dbReference>
<comment type="similarity">
    <text evidence="1">Belongs to the short-chain dehydrogenases/reductases (SDR) family.</text>
</comment>
<keyword evidence="2" id="KW-0560">Oxidoreductase</keyword>
<dbReference type="PRINTS" id="PR00080">
    <property type="entry name" value="SDRFAMILY"/>
</dbReference>
<dbReference type="AlphaFoldDB" id="A0A975D1G2"/>
<dbReference type="PANTHER" id="PTHR42760">
    <property type="entry name" value="SHORT-CHAIN DEHYDROGENASES/REDUCTASES FAMILY MEMBER"/>
    <property type="match status" value="1"/>
</dbReference>
<dbReference type="InterPro" id="IPR002347">
    <property type="entry name" value="SDR_fam"/>
</dbReference>
<dbReference type="InterPro" id="IPR036291">
    <property type="entry name" value="NAD(P)-bd_dom_sf"/>
</dbReference>
<dbReference type="FunFam" id="3.40.50.720:FF:000084">
    <property type="entry name" value="Short-chain dehydrogenase reductase"/>
    <property type="match status" value="1"/>
</dbReference>
<dbReference type="Pfam" id="PF13561">
    <property type="entry name" value="adh_short_C2"/>
    <property type="match status" value="1"/>
</dbReference>
<dbReference type="SUPFAM" id="SSF51735">
    <property type="entry name" value="NAD(P)-binding Rossmann-fold domains"/>
    <property type="match status" value="1"/>
</dbReference>
<evidence type="ECO:0000313" key="3">
    <source>
        <dbReference type="EMBL" id="QTH21138.1"/>
    </source>
</evidence>
<dbReference type="PANTHER" id="PTHR42760:SF115">
    <property type="entry name" value="3-OXOACYL-[ACYL-CARRIER-PROTEIN] REDUCTASE FABG"/>
    <property type="match status" value="1"/>
</dbReference>
<dbReference type="Proteomes" id="UP000664914">
    <property type="component" value="Chromosome"/>
</dbReference>
<reference evidence="3" key="1">
    <citation type="submission" date="2020-07" db="EMBL/GenBank/DDBJ databases">
        <authorList>
            <person name="Camacho E."/>
        </authorList>
    </citation>
    <scope>NUCLEOTIDE SEQUENCE</scope>
    <source>
        <strain evidence="3">MPO218</strain>
    </source>
</reference>
<accession>A0A975D1G2</accession>